<dbReference type="Gene3D" id="1.10.10.10">
    <property type="entry name" value="Winged helix-like DNA-binding domain superfamily/Winged helix DNA-binding domain"/>
    <property type="match status" value="1"/>
</dbReference>
<evidence type="ECO:0000256" key="2">
    <source>
        <dbReference type="ARBA" id="ARBA00023163"/>
    </source>
</evidence>
<evidence type="ECO:0000259" key="3">
    <source>
        <dbReference type="PROSITE" id="PS50921"/>
    </source>
</evidence>
<proteinExistence type="predicted"/>
<dbReference type="AlphaFoldDB" id="A0A1H1VFR6"/>
<feature type="domain" description="ANTAR" evidence="3">
    <location>
        <begin position="168"/>
        <end position="229"/>
    </location>
</feature>
<dbReference type="InterPro" id="IPR003018">
    <property type="entry name" value="GAF"/>
</dbReference>
<dbReference type="SUPFAM" id="SSF55781">
    <property type="entry name" value="GAF domain-like"/>
    <property type="match status" value="1"/>
</dbReference>
<reference evidence="4 5" key="1">
    <citation type="submission" date="2016-10" db="EMBL/GenBank/DDBJ databases">
        <authorList>
            <person name="de Groot N.N."/>
        </authorList>
    </citation>
    <scope>NUCLEOTIDE SEQUENCE [LARGE SCALE GENOMIC DNA]</scope>
    <source>
        <strain evidence="4 5">DSM 21741</strain>
    </source>
</reference>
<organism evidence="4 5">
    <name type="scientific">Friedmanniella luteola</name>
    <dbReference type="NCBI Taxonomy" id="546871"/>
    <lineage>
        <taxon>Bacteria</taxon>
        <taxon>Bacillati</taxon>
        <taxon>Actinomycetota</taxon>
        <taxon>Actinomycetes</taxon>
        <taxon>Propionibacteriales</taxon>
        <taxon>Nocardioidaceae</taxon>
        <taxon>Friedmanniella</taxon>
    </lineage>
</organism>
<keyword evidence="1" id="KW-0805">Transcription regulation</keyword>
<evidence type="ECO:0000256" key="1">
    <source>
        <dbReference type="ARBA" id="ARBA00023015"/>
    </source>
</evidence>
<dbReference type="InterPro" id="IPR005561">
    <property type="entry name" value="ANTAR"/>
</dbReference>
<dbReference type="SMART" id="SM01012">
    <property type="entry name" value="ANTAR"/>
    <property type="match status" value="1"/>
</dbReference>
<name>A0A1H1VFR6_9ACTN</name>
<evidence type="ECO:0000313" key="4">
    <source>
        <dbReference type="EMBL" id="SDS83019.1"/>
    </source>
</evidence>
<dbReference type="InterPro" id="IPR029016">
    <property type="entry name" value="GAF-like_dom_sf"/>
</dbReference>
<dbReference type="PIRSF" id="PIRSF036625">
    <property type="entry name" value="GAF_ANTAR"/>
    <property type="match status" value="1"/>
</dbReference>
<keyword evidence="5" id="KW-1185">Reference proteome</keyword>
<dbReference type="Proteomes" id="UP000199092">
    <property type="component" value="Chromosome I"/>
</dbReference>
<dbReference type="EMBL" id="LT629749">
    <property type="protein sequence ID" value="SDS83019.1"/>
    <property type="molecule type" value="Genomic_DNA"/>
</dbReference>
<dbReference type="Pfam" id="PF03861">
    <property type="entry name" value="ANTAR"/>
    <property type="match status" value="1"/>
</dbReference>
<dbReference type="GO" id="GO:0003723">
    <property type="term" value="F:RNA binding"/>
    <property type="evidence" value="ECO:0007669"/>
    <property type="project" value="InterPro"/>
</dbReference>
<dbReference type="Pfam" id="PF13185">
    <property type="entry name" value="GAF_2"/>
    <property type="match status" value="1"/>
</dbReference>
<accession>A0A1H1VFR6</accession>
<dbReference type="InterPro" id="IPR036388">
    <property type="entry name" value="WH-like_DNA-bd_sf"/>
</dbReference>
<gene>
    <name evidence="4" type="ORF">SAMN04488543_2463</name>
</gene>
<protein>
    <submittedName>
        <fullName evidence="4">GAF domain-containing protein</fullName>
    </submittedName>
</protein>
<dbReference type="Gene3D" id="3.30.450.40">
    <property type="match status" value="1"/>
</dbReference>
<sequence length="249" mass="27035">MVSREIRIAQVFVQLADTLVGDFDVAELMLELAEACIELLAVDAAGLMLVDSSGELRLVASAPDLMHDLEVFELQSEEGPCLDTIRTGKAVINVDVRQARERWPRFTAEALEAGIRSTHALPLRLRGDLIGAVNIFSKAEQRLSDGDVALGQALADVATISLLQQRTGRDPSILAEQLQVALNTRILIEQAKGVLAERTGLHPAATFSYLRAHAQRHGEPLHAVARQVIDGRLSTTEVIPAESPSEPRT</sequence>
<dbReference type="InterPro" id="IPR012074">
    <property type="entry name" value="GAF_ANTAR"/>
</dbReference>
<dbReference type="PROSITE" id="PS50921">
    <property type="entry name" value="ANTAR"/>
    <property type="match status" value="1"/>
</dbReference>
<dbReference type="STRING" id="546871.SAMN04488543_2463"/>
<keyword evidence="2" id="KW-0804">Transcription</keyword>
<dbReference type="RefSeq" id="WP_231930017.1">
    <property type="nucleotide sequence ID" value="NZ_LT629749.1"/>
</dbReference>
<evidence type="ECO:0000313" key="5">
    <source>
        <dbReference type="Proteomes" id="UP000199092"/>
    </source>
</evidence>
<dbReference type="SMART" id="SM00065">
    <property type="entry name" value="GAF"/>
    <property type="match status" value="1"/>
</dbReference>